<dbReference type="GeneID" id="102024893"/>
<evidence type="ECO:0000256" key="7">
    <source>
        <dbReference type="ARBA" id="ARBA00022553"/>
    </source>
</evidence>
<evidence type="ECO:0000256" key="11">
    <source>
        <dbReference type="ARBA" id="ARBA00023246"/>
    </source>
</evidence>
<dbReference type="CDD" id="cd23295">
    <property type="entry name" value="beta-trefoil_IL1A"/>
    <property type="match status" value="1"/>
</dbReference>
<dbReference type="Gene3D" id="2.80.10.50">
    <property type="match status" value="1"/>
</dbReference>
<keyword evidence="10 12" id="KW-0395">Inflammatory response</keyword>
<dbReference type="AlphaFoldDB" id="A0A8C2UWP4"/>
<evidence type="ECO:0000256" key="5">
    <source>
        <dbReference type="ARBA" id="ARBA00022514"/>
    </source>
</evidence>
<dbReference type="GO" id="GO:0005829">
    <property type="term" value="C:cytosol"/>
    <property type="evidence" value="ECO:0007669"/>
    <property type="project" value="UniProtKB-UniRule"/>
</dbReference>
<dbReference type="GO" id="GO:0005507">
    <property type="term" value="F:copper ion binding"/>
    <property type="evidence" value="ECO:0007669"/>
    <property type="project" value="Ensembl"/>
</dbReference>
<dbReference type="GO" id="GO:0045840">
    <property type="term" value="P:positive regulation of mitotic nuclear division"/>
    <property type="evidence" value="ECO:0007669"/>
    <property type="project" value="Ensembl"/>
</dbReference>
<evidence type="ECO:0000256" key="2">
    <source>
        <dbReference type="ARBA" id="ARBA00004613"/>
    </source>
</evidence>
<dbReference type="InterPro" id="IPR003295">
    <property type="entry name" value="IL-1_alpha"/>
</dbReference>
<dbReference type="GO" id="GO:0005615">
    <property type="term" value="C:extracellular space"/>
    <property type="evidence" value="ECO:0007669"/>
    <property type="project" value="UniProtKB-KW"/>
</dbReference>
<feature type="domain" description="Interleukin-1 propeptide" evidence="13">
    <location>
        <begin position="1"/>
        <end position="111"/>
    </location>
</feature>
<proteinExistence type="inferred from homology"/>
<dbReference type="Pfam" id="PF00340">
    <property type="entry name" value="IL1"/>
    <property type="match status" value="1"/>
</dbReference>
<dbReference type="GO" id="GO:0097192">
    <property type="term" value="P:extrinsic apoptotic signaling pathway in absence of ligand"/>
    <property type="evidence" value="ECO:0007669"/>
    <property type="project" value="Ensembl"/>
</dbReference>
<dbReference type="GO" id="GO:0045944">
    <property type="term" value="P:positive regulation of transcription by RNA polymerase II"/>
    <property type="evidence" value="ECO:0007669"/>
    <property type="project" value="Ensembl"/>
</dbReference>
<reference evidence="14" key="1">
    <citation type="submission" date="2025-05" db="UniProtKB">
        <authorList>
            <consortium name="Ensembl"/>
        </authorList>
    </citation>
    <scope>IDENTIFICATION</scope>
</reference>
<dbReference type="PRINTS" id="PR01358">
    <property type="entry name" value="INTRLEUKIN1A"/>
</dbReference>
<comment type="similarity">
    <text evidence="3 12">Belongs to the IL-1 family.</text>
</comment>
<evidence type="ECO:0000256" key="8">
    <source>
        <dbReference type="ARBA" id="ARBA00022620"/>
    </source>
</evidence>
<dbReference type="Ensembl" id="ENSCLAT00000005998.1">
    <property type="protein sequence ID" value="ENSCLAP00000005897.1"/>
    <property type="gene ID" value="ENSCLAG00000004178.1"/>
</dbReference>
<dbReference type="InterPro" id="IPR003502">
    <property type="entry name" value="IL-1_propep"/>
</dbReference>
<comment type="subcellular location">
    <subcellularLocation>
        <location evidence="1">Cytoplasm</location>
    </subcellularLocation>
    <subcellularLocation>
        <location evidence="2 12">Secreted</location>
    </subcellularLocation>
</comment>
<dbReference type="GO" id="GO:0051781">
    <property type="term" value="P:positive regulation of cell division"/>
    <property type="evidence" value="ECO:0007669"/>
    <property type="project" value="UniProtKB-KW"/>
</dbReference>
<dbReference type="SUPFAM" id="SSF50353">
    <property type="entry name" value="Cytokine"/>
    <property type="match status" value="1"/>
</dbReference>
<dbReference type="InterPro" id="IPR000975">
    <property type="entry name" value="IL-1_fam"/>
</dbReference>
<dbReference type="InterPro" id="IPR008996">
    <property type="entry name" value="IL1/FGF"/>
</dbReference>
<evidence type="ECO:0000313" key="15">
    <source>
        <dbReference type="Proteomes" id="UP000694398"/>
    </source>
</evidence>
<dbReference type="GO" id="GO:0006955">
    <property type="term" value="P:immune response"/>
    <property type="evidence" value="ECO:0007669"/>
    <property type="project" value="InterPro"/>
</dbReference>
<keyword evidence="4" id="KW-0963">Cytoplasm</keyword>
<dbReference type="GO" id="GO:0035234">
    <property type="term" value="P:ectopic germ cell programmed cell death"/>
    <property type="evidence" value="ECO:0007669"/>
    <property type="project" value="Ensembl"/>
</dbReference>
<dbReference type="GeneTree" id="ENSGT00390000013353"/>
<gene>
    <name evidence="14" type="primary">IL1A</name>
</gene>
<dbReference type="GO" id="GO:0034605">
    <property type="term" value="P:cellular response to heat"/>
    <property type="evidence" value="ECO:0007669"/>
    <property type="project" value="Ensembl"/>
</dbReference>
<dbReference type="GO" id="GO:0033092">
    <property type="term" value="P:positive regulation of immature T cell proliferation in thymus"/>
    <property type="evidence" value="ECO:0007669"/>
    <property type="project" value="TreeGrafter"/>
</dbReference>
<name>A0A8C2UWP4_CHILA</name>
<evidence type="ECO:0000256" key="3">
    <source>
        <dbReference type="ARBA" id="ARBA00010448"/>
    </source>
</evidence>
<dbReference type="GO" id="GO:0050714">
    <property type="term" value="P:positive regulation of protein secretion"/>
    <property type="evidence" value="ECO:0007669"/>
    <property type="project" value="Ensembl"/>
</dbReference>
<dbReference type="GO" id="GO:0002248">
    <property type="term" value="P:connective tissue replacement involved in inflammatory response wound healing"/>
    <property type="evidence" value="ECO:0007669"/>
    <property type="project" value="Ensembl"/>
</dbReference>
<comment type="subunit">
    <text evidence="12">Monomer.</text>
</comment>
<evidence type="ECO:0000256" key="6">
    <source>
        <dbReference type="ARBA" id="ARBA00022525"/>
    </source>
</evidence>
<dbReference type="PRINTS" id="PR01357">
    <property type="entry name" value="INTRLEUKN1AB"/>
</dbReference>
<evidence type="ECO:0000256" key="12">
    <source>
        <dbReference type="RuleBase" id="RU003753"/>
    </source>
</evidence>
<dbReference type="OrthoDB" id="9451248at2759"/>
<dbReference type="GO" id="GO:0045766">
    <property type="term" value="P:positive regulation of angiogenesis"/>
    <property type="evidence" value="ECO:0007669"/>
    <property type="project" value="Ensembl"/>
</dbReference>
<accession>A0A8C2UWP4</accession>
<dbReference type="CTD" id="3552"/>
<keyword evidence="11 12" id="KW-0497">Mitogen</keyword>
<organism evidence="14 15">
    <name type="scientific">Chinchilla lanigera</name>
    <name type="common">Long-tailed chinchilla</name>
    <name type="synonym">Chinchilla villidera</name>
    <dbReference type="NCBI Taxonomy" id="34839"/>
    <lineage>
        <taxon>Eukaryota</taxon>
        <taxon>Metazoa</taxon>
        <taxon>Chordata</taxon>
        <taxon>Craniata</taxon>
        <taxon>Vertebrata</taxon>
        <taxon>Euteleostomi</taxon>
        <taxon>Mammalia</taxon>
        <taxon>Eutheria</taxon>
        <taxon>Euarchontoglires</taxon>
        <taxon>Glires</taxon>
        <taxon>Rodentia</taxon>
        <taxon>Hystricomorpha</taxon>
        <taxon>Chinchillidae</taxon>
        <taxon>Chinchilla</taxon>
    </lineage>
</organism>
<dbReference type="PANTHER" id="PTHR10078:SF33">
    <property type="entry name" value="INTERLEUKIN-1 ALPHA"/>
    <property type="match status" value="1"/>
</dbReference>
<keyword evidence="7" id="KW-0597">Phosphoprotein</keyword>
<keyword evidence="15" id="KW-1185">Reference proteome</keyword>
<protein>
    <recommendedName>
        <fullName evidence="12">Interleukin-1</fullName>
    </recommendedName>
</protein>
<evidence type="ECO:0000256" key="4">
    <source>
        <dbReference type="ARBA" id="ARBA00022490"/>
    </source>
</evidence>
<dbReference type="OMA" id="SNMKYNF"/>
<dbReference type="GO" id="GO:0010575">
    <property type="term" value="P:positive regulation of vascular endothelial growth factor production"/>
    <property type="evidence" value="ECO:0007669"/>
    <property type="project" value="Ensembl"/>
</dbReference>
<sequence>MAKVPNLFEDLKSCYSENEEYASALDHLSLDQKSFYDTSYGPLDKSCLDECESLNISETSEASNLTFEENLVVVSTSAHGKVLKKRRVNLNQNTTSEDLEAVDSDLEEEIIKPRSAPYSLQNEMRFRYLKILKKEFVLTDSIHQNIIRDSTGQHLRARAITDLSHEVKFDMGGYISATDQSTNPVTLRISKTRLFVCAQEEDQPVLLKEMPETPRVITGNDLNLIFFWETERSRNFFRSAVNSELYLATKVNSEVFMAKAPTYMKDFLIS</sequence>
<dbReference type="GO" id="GO:0046688">
    <property type="term" value="P:response to copper ion"/>
    <property type="evidence" value="ECO:0007669"/>
    <property type="project" value="Ensembl"/>
</dbReference>
<dbReference type="Proteomes" id="UP000694398">
    <property type="component" value="Unassembled WGS sequence"/>
</dbReference>
<keyword evidence="5 12" id="KW-0202">Cytokine</keyword>
<dbReference type="GO" id="GO:0071222">
    <property type="term" value="P:cellular response to lipopolysaccharide"/>
    <property type="evidence" value="ECO:0007669"/>
    <property type="project" value="TreeGrafter"/>
</dbReference>
<dbReference type="GO" id="GO:0019221">
    <property type="term" value="P:cytokine-mediated signaling pathway"/>
    <property type="evidence" value="ECO:0007669"/>
    <property type="project" value="Ensembl"/>
</dbReference>
<dbReference type="Ensembl" id="ENSCLAT00000005999.1">
    <property type="protein sequence ID" value="ENSCLAP00000005898.1"/>
    <property type="gene ID" value="ENSCLAG00000004178.1"/>
</dbReference>
<dbReference type="GO" id="GO:0005125">
    <property type="term" value="F:cytokine activity"/>
    <property type="evidence" value="ECO:0007669"/>
    <property type="project" value="UniProtKB-UniRule"/>
</dbReference>
<evidence type="ECO:0000256" key="9">
    <source>
        <dbReference type="ARBA" id="ARBA00023180"/>
    </source>
</evidence>
<evidence type="ECO:0000256" key="10">
    <source>
        <dbReference type="ARBA" id="ARBA00023198"/>
    </source>
</evidence>
<dbReference type="GO" id="GO:0005149">
    <property type="term" value="F:interleukin-1 receptor binding"/>
    <property type="evidence" value="ECO:0007669"/>
    <property type="project" value="UniProtKB-UniRule"/>
</dbReference>
<dbReference type="SMART" id="SM00125">
    <property type="entry name" value="IL1"/>
    <property type="match status" value="1"/>
</dbReference>
<evidence type="ECO:0000256" key="1">
    <source>
        <dbReference type="ARBA" id="ARBA00004496"/>
    </source>
</evidence>
<evidence type="ECO:0000259" key="13">
    <source>
        <dbReference type="Pfam" id="PF02394"/>
    </source>
</evidence>
<keyword evidence="6 12" id="KW-0964">Secreted</keyword>
<dbReference type="RefSeq" id="XP_005400653.1">
    <property type="nucleotide sequence ID" value="XM_005400596.2"/>
</dbReference>
<keyword evidence="8 12" id="KW-0666">Pyrogen</keyword>
<dbReference type="PRINTS" id="PR00264">
    <property type="entry name" value="INTERLEUKIN1"/>
</dbReference>
<dbReference type="GO" id="GO:0008285">
    <property type="term" value="P:negative regulation of cell population proliferation"/>
    <property type="evidence" value="ECO:0007669"/>
    <property type="project" value="Ensembl"/>
</dbReference>
<keyword evidence="9" id="KW-0325">Glycoprotein</keyword>
<dbReference type="GO" id="GO:0032743">
    <property type="term" value="P:positive regulation of interleukin-2 production"/>
    <property type="evidence" value="ECO:0007669"/>
    <property type="project" value="Ensembl"/>
</dbReference>
<dbReference type="PANTHER" id="PTHR10078">
    <property type="entry name" value="INTERLEUKIN-1 FAMILY MEMBER"/>
    <property type="match status" value="1"/>
</dbReference>
<evidence type="ECO:0000313" key="14">
    <source>
        <dbReference type="Ensembl" id="ENSCLAP00000005897.1"/>
    </source>
</evidence>
<dbReference type="Pfam" id="PF02394">
    <property type="entry name" value="IL1_propep"/>
    <property type="match status" value="1"/>
</dbReference>
<dbReference type="GO" id="GO:0006883">
    <property type="term" value="P:intracellular sodium ion homeostasis"/>
    <property type="evidence" value="ECO:0007669"/>
    <property type="project" value="Ensembl"/>
</dbReference>
<dbReference type="GO" id="GO:0001660">
    <property type="term" value="P:fever generation"/>
    <property type="evidence" value="ECO:0007669"/>
    <property type="project" value="UniProtKB-UniRule"/>
</dbReference>